<keyword evidence="2" id="KW-0732">Signal</keyword>
<evidence type="ECO:0000256" key="2">
    <source>
        <dbReference type="SAM" id="SignalP"/>
    </source>
</evidence>
<feature type="compositionally biased region" description="Basic residues" evidence="1">
    <location>
        <begin position="63"/>
        <end position="72"/>
    </location>
</feature>
<protein>
    <submittedName>
        <fullName evidence="4">Uncharacterized protein</fullName>
    </submittedName>
</protein>
<dbReference type="WBParaSite" id="scaffold2807_cov164.g5460">
    <property type="protein sequence ID" value="scaffold2807_cov164.g5460"/>
    <property type="gene ID" value="scaffold2807_cov164.g5460"/>
</dbReference>
<evidence type="ECO:0000313" key="3">
    <source>
        <dbReference type="Proteomes" id="UP000887561"/>
    </source>
</evidence>
<dbReference type="Proteomes" id="UP000887561">
    <property type="component" value="Unplaced"/>
</dbReference>
<organism evidence="3 4">
    <name type="scientific">Meloidogyne javanica</name>
    <name type="common">Root-knot nematode worm</name>
    <dbReference type="NCBI Taxonomy" id="6303"/>
    <lineage>
        <taxon>Eukaryota</taxon>
        <taxon>Metazoa</taxon>
        <taxon>Ecdysozoa</taxon>
        <taxon>Nematoda</taxon>
        <taxon>Chromadorea</taxon>
        <taxon>Rhabditida</taxon>
        <taxon>Tylenchina</taxon>
        <taxon>Tylenchomorpha</taxon>
        <taxon>Tylenchoidea</taxon>
        <taxon>Meloidogynidae</taxon>
        <taxon>Meloidogyninae</taxon>
        <taxon>Meloidogyne</taxon>
        <taxon>Meloidogyne incognita group</taxon>
    </lineage>
</organism>
<keyword evidence="3" id="KW-1185">Reference proteome</keyword>
<sequence length="182" mass="20725">MKPQTFCGILFLFLFYLNFVEKTEGGGSERRLKGKSTKDNEESGNDSGNDEKSYKKAVIQGKGKTKKDKRNPKKESSSSEKTYDYERTKSGKYILGEIPHLQHPFGQDIGTPVHQTSHQNPSMEVVAQRQLGHIIPGFNYNDRNPNYLHQPHSGSPPDSLFYYDFPYNTNISNEDENDEDGK</sequence>
<reference evidence="4" key="1">
    <citation type="submission" date="2022-11" db="UniProtKB">
        <authorList>
            <consortium name="WormBaseParasite"/>
        </authorList>
    </citation>
    <scope>IDENTIFICATION</scope>
</reference>
<accession>A0A915M6G7</accession>
<feature type="compositionally biased region" description="Basic and acidic residues" evidence="1">
    <location>
        <begin position="24"/>
        <end position="41"/>
    </location>
</feature>
<feature type="compositionally biased region" description="Basic and acidic residues" evidence="1">
    <location>
        <begin position="73"/>
        <end position="86"/>
    </location>
</feature>
<name>A0A915M6G7_MELJA</name>
<evidence type="ECO:0000256" key="1">
    <source>
        <dbReference type="SAM" id="MobiDB-lite"/>
    </source>
</evidence>
<feature type="chain" id="PRO_5037526928" evidence="2">
    <location>
        <begin position="26"/>
        <end position="182"/>
    </location>
</feature>
<proteinExistence type="predicted"/>
<feature type="region of interest" description="Disordered" evidence="1">
    <location>
        <begin position="24"/>
        <end position="86"/>
    </location>
</feature>
<feature type="signal peptide" evidence="2">
    <location>
        <begin position="1"/>
        <end position="25"/>
    </location>
</feature>
<dbReference type="AlphaFoldDB" id="A0A915M6G7"/>
<evidence type="ECO:0000313" key="4">
    <source>
        <dbReference type="WBParaSite" id="scaffold2807_cov164.g5460"/>
    </source>
</evidence>